<sequence length="343" mass="37345">MFVAAPMKFKFDWFLTGMFVAIALAWLFPTPGAEGGWLHPELLTKAGVALIFFLHGVSLSFAAMKQGAMNWKLHLVVQGSVFVIFPLLGLLLLPLTHGWLPEDLRIGLFYLCALPSTVSSSVALTAAAGGNVPAAVFNATLSSILGIVLTPLWMKLVSEGEAIAFPLQDVVLSLVVWLVLPLIAGQVARRWLAGWAAKNKKWVGVVDRSTVLLLVYTSFCDSMKFGVWTKHGLIAVVASFVLAIMLFYILLFAVGKICDWLQFSREDRIATIFCGSKKSMATGVPMAQLMFGGDPGLGLILLPIMIYHPLQLMICGALANRWKRAAEKEDQEGDPVGEDARPL</sequence>
<dbReference type="Pfam" id="PF13593">
    <property type="entry name" value="SBF_like"/>
    <property type="match status" value="1"/>
</dbReference>
<name>A0A5C5V6G6_9BACT</name>
<keyword evidence="1" id="KW-1133">Transmembrane helix</keyword>
<evidence type="ECO:0000256" key="1">
    <source>
        <dbReference type="SAM" id="Phobius"/>
    </source>
</evidence>
<protein>
    <submittedName>
        <fullName evidence="2">Sodium Bile acid symporter family protein</fullName>
    </submittedName>
</protein>
<keyword evidence="1" id="KW-0812">Transmembrane</keyword>
<dbReference type="GO" id="GO:0005886">
    <property type="term" value="C:plasma membrane"/>
    <property type="evidence" value="ECO:0007669"/>
    <property type="project" value="TreeGrafter"/>
</dbReference>
<feature type="transmembrane region" description="Helical" evidence="1">
    <location>
        <begin position="12"/>
        <end position="30"/>
    </location>
</feature>
<feature type="transmembrane region" description="Helical" evidence="1">
    <location>
        <begin position="75"/>
        <end position="95"/>
    </location>
</feature>
<gene>
    <name evidence="2" type="ORF">Enr8_14980</name>
</gene>
<keyword evidence="1" id="KW-0472">Membrane</keyword>
<dbReference type="PANTHER" id="PTHR18640:SF5">
    <property type="entry name" value="SODIUM_BILE ACID COTRANSPORTER 7"/>
    <property type="match status" value="1"/>
</dbReference>
<comment type="caution">
    <text evidence="2">The sequence shown here is derived from an EMBL/GenBank/DDBJ whole genome shotgun (WGS) entry which is preliminary data.</text>
</comment>
<dbReference type="AlphaFoldDB" id="A0A5C5V6G6"/>
<evidence type="ECO:0000313" key="3">
    <source>
        <dbReference type="Proteomes" id="UP000318878"/>
    </source>
</evidence>
<organism evidence="2 3">
    <name type="scientific">Blastopirellula retiformator</name>
    <dbReference type="NCBI Taxonomy" id="2527970"/>
    <lineage>
        <taxon>Bacteria</taxon>
        <taxon>Pseudomonadati</taxon>
        <taxon>Planctomycetota</taxon>
        <taxon>Planctomycetia</taxon>
        <taxon>Pirellulales</taxon>
        <taxon>Pirellulaceae</taxon>
        <taxon>Blastopirellula</taxon>
    </lineage>
</organism>
<keyword evidence="3" id="KW-1185">Reference proteome</keyword>
<feature type="transmembrane region" description="Helical" evidence="1">
    <location>
        <begin position="174"/>
        <end position="192"/>
    </location>
</feature>
<dbReference type="PIRSF" id="PIRSF026166">
    <property type="entry name" value="UCP026166"/>
    <property type="match status" value="1"/>
</dbReference>
<proteinExistence type="predicted"/>
<feature type="transmembrane region" description="Helical" evidence="1">
    <location>
        <begin position="135"/>
        <end position="154"/>
    </location>
</feature>
<dbReference type="Proteomes" id="UP000318878">
    <property type="component" value="Unassembled WGS sequence"/>
</dbReference>
<feature type="transmembrane region" description="Helical" evidence="1">
    <location>
        <begin position="233"/>
        <end position="254"/>
    </location>
</feature>
<dbReference type="InterPro" id="IPR038770">
    <property type="entry name" value="Na+/solute_symporter_sf"/>
</dbReference>
<feature type="transmembrane region" description="Helical" evidence="1">
    <location>
        <begin position="296"/>
        <end position="319"/>
    </location>
</feature>
<evidence type="ECO:0000313" key="2">
    <source>
        <dbReference type="EMBL" id="TWT34106.1"/>
    </source>
</evidence>
<dbReference type="EMBL" id="SJPF01000002">
    <property type="protein sequence ID" value="TWT34106.1"/>
    <property type="molecule type" value="Genomic_DNA"/>
</dbReference>
<accession>A0A5C5V6G6</accession>
<dbReference type="PANTHER" id="PTHR18640">
    <property type="entry name" value="SOLUTE CARRIER FAMILY 10 MEMBER 7"/>
    <property type="match status" value="1"/>
</dbReference>
<feature type="transmembrane region" description="Helical" evidence="1">
    <location>
        <begin position="107"/>
        <end position="128"/>
    </location>
</feature>
<reference evidence="2 3" key="1">
    <citation type="submission" date="2019-02" db="EMBL/GenBank/DDBJ databases">
        <title>Deep-cultivation of Planctomycetes and their phenomic and genomic characterization uncovers novel biology.</title>
        <authorList>
            <person name="Wiegand S."/>
            <person name="Jogler M."/>
            <person name="Boedeker C."/>
            <person name="Pinto D."/>
            <person name="Vollmers J."/>
            <person name="Rivas-Marin E."/>
            <person name="Kohn T."/>
            <person name="Peeters S.H."/>
            <person name="Heuer A."/>
            <person name="Rast P."/>
            <person name="Oberbeckmann S."/>
            <person name="Bunk B."/>
            <person name="Jeske O."/>
            <person name="Meyerdierks A."/>
            <person name="Storesund J.E."/>
            <person name="Kallscheuer N."/>
            <person name="Luecker S."/>
            <person name="Lage O.M."/>
            <person name="Pohl T."/>
            <person name="Merkel B.J."/>
            <person name="Hornburger P."/>
            <person name="Mueller R.-W."/>
            <person name="Bruemmer F."/>
            <person name="Labrenz M."/>
            <person name="Spormann A.M."/>
            <person name="Op Den Camp H."/>
            <person name="Overmann J."/>
            <person name="Amann R."/>
            <person name="Jetten M.S.M."/>
            <person name="Mascher T."/>
            <person name="Medema M.H."/>
            <person name="Devos D.P."/>
            <person name="Kaster A.-K."/>
            <person name="Ovreas L."/>
            <person name="Rohde M."/>
            <person name="Galperin M.Y."/>
            <person name="Jogler C."/>
        </authorList>
    </citation>
    <scope>NUCLEOTIDE SEQUENCE [LARGE SCALE GENOMIC DNA]</scope>
    <source>
        <strain evidence="2 3">Enr8</strain>
    </source>
</reference>
<feature type="transmembrane region" description="Helical" evidence="1">
    <location>
        <begin position="42"/>
        <end position="63"/>
    </location>
</feature>
<dbReference type="Gene3D" id="1.20.1530.20">
    <property type="match status" value="1"/>
</dbReference>
<dbReference type="InterPro" id="IPR016833">
    <property type="entry name" value="Put_Na-Bile_cotransptr"/>
</dbReference>